<dbReference type="InterPro" id="IPR047272">
    <property type="entry name" value="S49_SppA_C"/>
</dbReference>
<dbReference type="InterPro" id="IPR002142">
    <property type="entry name" value="Peptidase_S49"/>
</dbReference>
<dbReference type="GO" id="GO:0008236">
    <property type="term" value="F:serine-type peptidase activity"/>
    <property type="evidence" value="ECO:0007669"/>
    <property type="project" value="UniProtKB-KW"/>
</dbReference>
<dbReference type="PANTHER" id="PTHR33209">
    <property type="entry name" value="PROTEASE 4"/>
    <property type="match status" value="1"/>
</dbReference>
<gene>
    <name evidence="6" type="ORF">GGI15_004184</name>
</gene>
<keyword evidence="7" id="KW-1185">Reference proteome</keyword>
<comment type="similarity">
    <text evidence="1">Belongs to the peptidase S49 family.</text>
</comment>
<keyword evidence="4" id="KW-0720">Serine protease</keyword>
<evidence type="ECO:0000313" key="6">
    <source>
        <dbReference type="EMBL" id="KAJ2778409.1"/>
    </source>
</evidence>
<keyword evidence="3" id="KW-0378">Hydrolase</keyword>
<evidence type="ECO:0000256" key="4">
    <source>
        <dbReference type="ARBA" id="ARBA00022825"/>
    </source>
</evidence>
<dbReference type="EMBL" id="JANBUM010000352">
    <property type="protein sequence ID" value="KAJ2778409.1"/>
    <property type="molecule type" value="Genomic_DNA"/>
</dbReference>
<evidence type="ECO:0000256" key="2">
    <source>
        <dbReference type="ARBA" id="ARBA00022670"/>
    </source>
</evidence>
<dbReference type="InterPro" id="IPR029045">
    <property type="entry name" value="ClpP/crotonase-like_dom_sf"/>
</dbReference>
<feature type="domain" description="Peptidase S49" evidence="5">
    <location>
        <begin position="452"/>
        <end position="598"/>
    </location>
</feature>
<dbReference type="CDD" id="cd07023">
    <property type="entry name" value="S49_Sppa_N_C"/>
    <property type="match status" value="1"/>
</dbReference>
<reference evidence="6" key="1">
    <citation type="submission" date="2022-07" db="EMBL/GenBank/DDBJ databases">
        <title>Phylogenomic reconstructions and comparative analyses of Kickxellomycotina fungi.</title>
        <authorList>
            <person name="Reynolds N.K."/>
            <person name="Stajich J.E."/>
            <person name="Barry K."/>
            <person name="Grigoriev I.V."/>
            <person name="Crous P."/>
            <person name="Smith M.E."/>
        </authorList>
    </citation>
    <scope>NUCLEOTIDE SEQUENCE</scope>
    <source>
        <strain evidence="6">BCRC 34489</strain>
    </source>
</reference>
<organism evidence="6 7">
    <name type="scientific">Coemansia interrupta</name>
    <dbReference type="NCBI Taxonomy" id="1126814"/>
    <lineage>
        <taxon>Eukaryota</taxon>
        <taxon>Fungi</taxon>
        <taxon>Fungi incertae sedis</taxon>
        <taxon>Zoopagomycota</taxon>
        <taxon>Kickxellomycotina</taxon>
        <taxon>Kickxellomycetes</taxon>
        <taxon>Kickxellales</taxon>
        <taxon>Kickxellaceae</taxon>
        <taxon>Coemansia</taxon>
    </lineage>
</organism>
<name>A0A9W8LEK6_9FUNG</name>
<dbReference type="GO" id="GO:0006508">
    <property type="term" value="P:proteolysis"/>
    <property type="evidence" value="ECO:0007669"/>
    <property type="project" value="UniProtKB-KW"/>
</dbReference>
<dbReference type="PANTHER" id="PTHR33209:SF1">
    <property type="entry name" value="PEPTIDASE S49 DOMAIN-CONTAINING PROTEIN"/>
    <property type="match status" value="1"/>
</dbReference>
<comment type="caution">
    <text evidence="6">The sequence shown here is derived from an EMBL/GenBank/DDBJ whole genome shotgun (WGS) entry which is preliminary data.</text>
</comment>
<dbReference type="AlphaFoldDB" id="A0A9W8LEK6"/>
<dbReference type="Gene3D" id="3.90.226.10">
    <property type="entry name" value="2-enoyl-CoA Hydratase, Chain A, domain 1"/>
    <property type="match status" value="3"/>
</dbReference>
<keyword evidence="2" id="KW-0645">Protease</keyword>
<dbReference type="SUPFAM" id="SSF52096">
    <property type="entry name" value="ClpP/crotonase"/>
    <property type="match status" value="2"/>
</dbReference>
<proteinExistence type="inferred from homology"/>
<dbReference type="CDD" id="cd07018">
    <property type="entry name" value="S49_SppA_67K_type"/>
    <property type="match status" value="1"/>
</dbReference>
<sequence>MSSQYDAHSARKRAGVFARSGRFLWRHKKTTLLVSGMAYFALKYRVNAALKELDSQIIDGTDLIWHINHGSIVESTIPSRMGPGLIGKLLRKLTGGTKEITMLDALVSLEMAADDKRIKSLIVRVTPDLSNGNKGTEPLSVGLGIAQVQELRQAVETFRSKKAKQGDGGRTYFYIDSFDDQMTYYLASAFSDIIVQPTGYVPLVGLSSTQLYFKRLTEKIGVKVHVEARKEYKSVVAPFSQSSMPEKHRENLISILHSLNDTLVKDIAVTRGASIPGNGEPATAEAVVRSAMEVGPLDAAHAVKLGLVSGHGYAFDIESIVGPRKAMGFYSYGERRREEIKDERVEVESQRIFRNIYDNPAIKLLRKDKTVHKLTQISDMLNPTLPVTVGVVYLLGTIERLGTEGSHAIAAALKQAALDPHVTAIVLRIDSGGGDVIASDTIAAAVDYVQTKFGKPVVASYGNISASGAYYSSTSCKRIFASPGTITGSIGVASMRPVFTQKLLDFVGTNVEELYTIDNPCNSVFREPEGEVLERYQRTIDKIYNDFTARVARGRGLTAEHTESVAKGQVFTGQQALGNGLVDEIGGFTRAVEHAAQLGHEARVLIANNLFRYYIERVKWTQGHKVVASGQTASLSELQKMVNDDEKEDGAGPRDVVPKDFVVEIVDEDSGVKTGLKQYKADIIKNIRIKEFPETESQARSMVTRLFGSFFGSTVSESLKQEINQLLSMDSGSALGSNLSQPQHNQTRLESYNVKFK</sequence>
<feature type="domain" description="Peptidase S49" evidence="5">
    <location>
        <begin position="174"/>
        <end position="276"/>
    </location>
</feature>
<dbReference type="OrthoDB" id="45421at2759"/>
<evidence type="ECO:0000313" key="7">
    <source>
        <dbReference type="Proteomes" id="UP001140172"/>
    </source>
</evidence>
<dbReference type="Pfam" id="PF01343">
    <property type="entry name" value="Peptidase_S49"/>
    <property type="match status" value="2"/>
</dbReference>
<dbReference type="Proteomes" id="UP001140172">
    <property type="component" value="Unassembled WGS sequence"/>
</dbReference>
<evidence type="ECO:0000259" key="5">
    <source>
        <dbReference type="Pfam" id="PF01343"/>
    </source>
</evidence>
<evidence type="ECO:0000256" key="1">
    <source>
        <dbReference type="ARBA" id="ARBA00008683"/>
    </source>
</evidence>
<evidence type="ECO:0000256" key="3">
    <source>
        <dbReference type="ARBA" id="ARBA00022801"/>
    </source>
</evidence>
<dbReference type="InterPro" id="IPR047217">
    <property type="entry name" value="S49_SppA_67K_type_N"/>
</dbReference>
<protein>
    <recommendedName>
        <fullName evidence="5">Peptidase S49 domain-containing protein</fullName>
    </recommendedName>
</protein>
<accession>A0A9W8LEK6</accession>